<protein>
    <submittedName>
        <fullName evidence="3">DUF1990 family protein</fullName>
    </submittedName>
</protein>
<dbReference type="Pfam" id="PF09348">
    <property type="entry name" value="DUF1990"/>
    <property type="match status" value="1"/>
</dbReference>
<organism evidence="3 4">
    <name type="scientific">Actinomadura latina</name>
    <dbReference type="NCBI Taxonomy" id="163603"/>
    <lineage>
        <taxon>Bacteria</taxon>
        <taxon>Bacillati</taxon>
        <taxon>Actinomycetota</taxon>
        <taxon>Actinomycetes</taxon>
        <taxon>Streptosporangiales</taxon>
        <taxon>Thermomonosporaceae</taxon>
        <taxon>Actinomadura</taxon>
    </lineage>
</organism>
<evidence type="ECO:0000313" key="4">
    <source>
        <dbReference type="Proteomes" id="UP000579250"/>
    </source>
</evidence>
<evidence type="ECO:0000259" key="2">
    <source>
        <dbReference type="Pfam" id="PF09348"/>
    </source>
</evidence>
<comment type="caution">
    <text evidence="3">The sequence shown here is derived from an EMBL/GenBank/DDBJ whole genome shotgun (WGS) entry which is preliminary data.</text>
</comment>
<dbReference type="Proteomes" id="UP000579250">
    <property type="component" value="Unassembled WGS sequence"/>
</dbReference>
<gene>
    <name evidence="3" type="ORF">HGB48_00940</name>
</gene>
<sequence length="470" mass="52137">MGVAGWRWLRRSRGVPRRRLQTSVRSEIERLPRRGGDRVQDPRQGVGPLYQRRYTVRISGSPLTPAQLIERVGADLNAASPVEVAVFDKTSGTSRLLDVGDEYVVHMPGPWNCPVRVVERTPVSFRFVTLRGHLEAGEIEFRAERTREGGLAFTIESWARSGDRIAEVLYKRLGIAKEMQLHMWTHFCTRVAELSGGRVIGEVEVLTERADVSGPERGQRLLTRAVTAAFARTFALAAHLRDRPLHPRGLVLDAALTLHGTSQHWGVPLLDDHTELRGEVRLSRAVGLPPALPDLLGLALRWRQPPAGGTEPETTAELLLATTGRTPLGRRLLRPATRWSPAFYGSLLAYRAGDRRVLLGAVARRDHAVPAGLAALARSVDERPLLLDLVVATEFGAWERFGELRLLGRPRGDDSECMRFNPARNPIRGLPPAGLFQQVRGPTYAAVQRVSRRIGGPRPAPRRQPERTAP</sequence>
<proteinExistence type="predicted"/>
<evidence type="ECO:0000313" key="3">
    <source>
        <dbReference type="EMBL" id="NKZ02333.1"/>
    </source>
</evidence>
<dbReference type="AlphaFoldDB" id="A0A846YW74"/>
<accession>A0A846YW74</accession>
<evidence type="ECO:0000256" key="1">
    <source>
        <dbReference type="SAM" id="MobiDB-lite"/>
    </source>
</evidence>
<dbReference type="EMBL" id="JAAXPI010000001">
    <property type="protein sequence ID" value="NKZ02333.1"/>
    <property type="molecule type" value="Genomic_DNA"/>
</dbReference>
<dbReference type="RefSeq" id="WP_168444518.1">
    <property type="nucleotide sequence ID" value="NZ_JAAXPI010000001.1"/>
</dbReference>
<feature type="domain" description="DUF1990" evidence="2">
    <location>
        <begin position="98"/>
        <end position="171"/>
    </location>
</feature>
<dbReference type="InterPro" id="IPR018960">
    <property type="entry name" value="DUF1990"/>
</dbReference>
<keyword evidence="4" id="KW-1185">Reference proteome</keyword>
<reference evidence="3 4" key="1">
    <citation type="submission" date="2020-04" db="EMBL/GenBank/DDBJ databases">
        <title>MicrobeNet Type strains.</title>
        <authorList>
            <person name="Nicholson A.C."/>
        </authorList>
    </citation>
    <scope>NUCLEOTIDE SEQUENCE [LARGE SCALE GENOMIC DNA]</scope>
    <source>
        <strain evidence="3 4">ATCC BAA-277</strain>
    </source>
</reference>
<feature type="region of interest" description="Disordered" evidence="1">
    <location>
        <begin position="450"/>
        <end position="470"/>
    </location>
</feature>
<name>A0A846YW74_9ACTN</name>